<protein>
    <submittedName>
        <fullName evidence="1">Uncharacterized protein</fullName>
    </submittedName>
</protein>
<reference evidence="1" key="1">
    <citation type="submission" date="2020-05" db="UniProtKB">
        <authorList>
            <consortium name="EnsemblMetazoa"/>
        </authorList>
    </citation>
    <scope>IDENTIFICATION</scope>
    <source>
        <strain evidence="1">FUMOZ</strain>
    </source>
</reference>
<organism evidence="1">
    <name type="scientific">Anopheles funestus</name>
    <name type="common">African malaria mosquito</name>
    <dbReference type="NCBI Taxonomy" id="62324"/>
    <lineage>
        <taxon>Eukaryota</taxon>
        <taxon>Metazoa</taxon>
        <taxon>Ecdysozoa</taxon>
        <taxon>Arthropoda</taxon>
        <taxon>Hexapoda</taxon>
        <taxon>Insecta</taxon>
        <taxon>Pterygota</taxon>
        <taxon>Neoptera</taxon>
        <taxon>Endopterygota</taxon>
        <taxon>Diptera</taxon>
        <taxon>Nematocera</taxon>
        <taxon>Culicoidea</taxon>
        <taxon>Culicidae</taxon>
        <taxon>Anophelinae</taxon>
        <taxon>Anopheles</taxon>
    </lineage>
</organism>
<dbReference type="VEuPathDB" id="VectorBase:AFUN2_006489"/>
<dbReference type="AlphaFoldDB" id="A0A182RZN2"/>
<evidence type="ECO:0000313" key="1">
    <source>
        <dbReference type="EnsemblMetazoa" id="AFUN011763-PA"/>
    </source>
</evidence>
<proteinExistence type="predicted"/>
<dbReference type="PANTHER" id="PTHR33053:SF9">
    <property type="entry name" value="AGAP000105-PA"/>
    <property type="match status" value="1"/>
</dbReference>
<name>A0A182RZN2_ANOFN</name>
<dbReference type="PANTHER" id="PTHR33053">
    <property type="entry name" value="PROTEIN, PUTATIVE-RELATED"/>
    <property type="match status" value="1"/>
</dbReference>
<dbReference type="EnsemblMetazoa" id="AFUN011763-RA">
    <property type="protein sequence ID" value="AFUN011763-PA"/>
    <property type="gene ID" value="AFUN011763"/>
</dbReference>
<accession>A0A182RZN2</accession>
<dbReference type="STRING" id="62324.A0A182RZN2"/>
<sequence>MIQNGVEIANKLIEVRVWYNHKLGCQKCTVHGVYHDAVHVVYFPGMDAPARTDEDFRAMKYGAHHRERSPLLDIPNFDIIKDIISADRLHQIDHGVTRTLLMIWKVVKVGRSRRWTDETYRRINRVLNKVEIPLDFHRKIPSIHNNGLWKGSEFNAFLHYVSFIALKDELPEVEYNYFMLYNCAITLFCSNVYQDQWP</sequence>
<dbReference type="VEuPathDB" id="VectorBase:AFUN011763"/>